<evidence type="ECO:0000256" key="1">
    <source>
        <dbReference type="SAM" id="MobiDB-lite"/>
    </source>
</evidence>
<gene>
    <name evidence="2" type="ORF">L873DRAFT_1873295</name>
</gene>
<dbReference type="OrthoDB" id="342981at2759"/>
<dbReference type="STRING" id="1336337.A0A3N4JWI2"/>
<name>A0A3N4JWI2_9PEZI</name>
<dbReference type="Proteomes" id="UP000276215">
    <property type="component" value="Unassembled WGS sequence"/>
</dbReference>
<proteinExistence type="predicted"/>
<organism evidence="2 3">
    <name type="scientific">Choiromyces venosus 120613-1</name>
    <dbReference type="NCBI Taxonomy" id="1336337"/>
    <lineage>
        <taxon>Eukaryota</taxon>
        <taxon>Fungi</taxon>
        <taxon>Dikarya</taxon>
        <taxon>Ascomycota</taxon>
        <taxon>Pezizomycotina</taxon>
        <taxon>Pezizomycetes</taxon>
        <taxon>Pezizales</taxon>
        <taxon>Tuberaceae</taxon>
        <taxon>Choiromyces</taxon>
    </lineage>
</organism>
<feature type="compositionally biased region" description="Low complexity" evidence="1">
    <location>
        <begin position="16"/>
        <end position="25"/>
    </location>
</feature>
<evidence type="ECO:0000313" key="3">
    <source>
        <dbReference type="Proteomes" id="UP000276215"/>
    </source>
</evidence>
<dbReference type="AlphaFoldDB" id="A0A3N4JWI2"/>
<keyword evidence="3" id="KW-1185">Reference proteome</keyword>
<protein>
    <submittedName>
        <fullName evidence="2">Uncharacterized protein</fullName>
    </submittedName>
</protein>
<accession>A0A3N4JWI2</accession>
<sequence>MRQVYLSTTSCRLNPSRVSTSSSASLLAHNNQSTSLTDAERGAIDAETNGVIQEPLTVISRLETTKKVRVQTEEALLLKLYTSGLRGIFVTRRGSEKRRKINLGH</sequence>
<feature type="region of interest" description="Disordered" evidence="1">
    <location>
        <begin position="13"/>
        <end position="33"/>
    </location>
</feature>
<dbReference type="EMBL" id="ML120366">
    <property type="protein sequence ID" value="RPB02716.1"/>
    <property type="molecule type" value="Genomic_DNA"/>
</dbReference>
<reference evidence="2 3" key="1">
    <citation type="journal article" date="2018" name="Nat. Ecol. Evol.">
        <title>Pezizomycetes genomes reveal the molecular basis of ectomycorrhizal truffle lifestyle.</title>
        <authorList>
            <person name="Murat C."/>
            <person name="Payen T."/>
            <person name="Noel B."/>
            <person name="Kuo A."/>
            <person name="Morin E."/>
            <person name="Chen J."/>
            <person name="Kohler A."/>
            <person name="Krizsan K."/>
            <person name="Balestrini R."/>
            <person name="Da Silva C."/>
            <person name="Montanini B."/>
            <person name="Hainaut M."/>
            <person name="Levati E."/>
            <person name="Barry K.W."/>
            <person name="Belfiori B."/>
            <person name="Cichocki N."/>
            <person name="Clum A."/>
            <person name="Dockter R.B."/>
            <person name="Fauchery L."/>
            <person name="Guy J."/>
            <person name="Iotti M."/>
            <person name="Le Tacon F."/>
            <person name="Lindquist E.A."/>
            <person name="Lipzen A."/>
            <person name="Malagnac F."/>
            <person name="Mello A."/>
            <person name="Molinier V."/>
            <person name="Miyauchi S."/>
            <person name="Poulain J."/>
            <person name="Riccioni C."/>
            <person name="Rubini A."/>
            <person name="Sitrit Y."/>
            <person name="Splivallo R."/>
            <person name="Traeger S."/>
            <person name="Wang M."/>
            <person name="Zifcakova L."/>
            <person name="Wipf D."/>
            <person name="Zambonelli A."/>
            <person name="Paolocci F."/>
            <person name="Nowrousian M."/>
            <person name="Ottonello S."/>
            <person name="Baldrian P."/>
            <person name="Spatafora J.W."/>
            <person name="Henrissat B."/>
            <person name="Nagy L.G."/>
            <person name="Aury J.M."/>
            <person name="Wincker P."/>
            <person name="Grigoriev I.V."/>
            <person name="Bonfante P."/>
            <person name="Martin F.M."/>
        </authorList>
    </citation>
    <scope>NUCLEOTIDE SEQUENCE [LARGE SCALE GENOMIC DNA]</scope>
    <source>
        <strain evidence="2 3">120613-1</strain>
    </source>
</reference>
<evidence type="ECO:0000313" key="2">
    <source>
        <dbReference type="EMBL" id="RPB02716.1"/>
    </source>
</evidence>